<protein>
    <submittedName>
        <fullName evidence="1">Uncharacterized protein</fullName>
    </submittedName>
</protein>
<organism evidence="1 2">
    <name type="scientific">Smittium culicis</name>
    <dbReference type="NCBI Taxonomy" id="133412"/>
    <lineage>
        <taxon>Eukaryota</taxon>
        <taxon>Fungi</taxon>
        <taxon>Fungi incertae sedis</taxon>
        <taxon>Zoopagomycota</taxon>
        <taxon>Kickxellomycotina</taxon>
        <taxon>Harpellomycetes</taxon>
        <taxon>Harpellales</taxon>
        <taxon>Legeriomycetaceae</taxon>
        <taxon>Smittium</taxon>
    </lineage>
</organism>
<keyword evidence="2" id="KW-1185">Reference proteome</keyword>
<name>A0A1R1XSC3_9FUNG</name>
<evidence type="ECO:0000313" key="2">
    <source>
        <dbReference type="Proteomes" id="UP000187283"/>
    </source>
</evidence>
<dbReference type="AlphaFoldDB" id="A0A1R1XSC3"/>
<reference evidence="1 2" key="1">
    <citation type="submission" date="2017-01" db="EMBL/GenBank/DDBJ databases">
        <authorList>
            <person name="Mah S.A."/>
            <person name="Swanson W.J."/>
            <person name="Moy G.W."/>
            <person name="Vacquier V.D."/>
        </authorList>
    </citation>
    <scope>NUCLEOTIDE SEQUENCE [LARGE SCALE GENOMIC DNA]</scope>
    <source>
        <strain evidence="1 2">GSMNP</strain>
    </source>
</reference>
<dbReference type="EMBL" id="LSSN01002026">
    <property type="protein sequence ID" value="OMJ17516.1"/>
    <property type="molecule type" value="Genomic_DNA"/>
</dbReference>
<feature type="non-terminal residue" evidence="1">
    <location>
        <position position="184"/>
    </location>
</feature>
<proteinExistence type="predicted"/>
<gene>
    <name evidence="1" type="ORF">AYI70_g5930</name>
</gene>
<accession>A0A1R1XSC3</accession>
<comment type="caution">
    <text evidence="1">The sequence shown here is derived from an EMBL/GenBank/DDBJ whole genome shotgun (WGS) entry which is preliminary data.</text>
</comment>
<sequence length="184" mass="20893">MVIRKPIKRARSLFSDIVKGDDPEYANKVELTSTNVNSTSVIDKSKSDTQYLNQKAPKKIQIQQNQQKNGKLNKKKTKILPKLDMTQYRAVSLKHLIFGGKQSSLKKFCVAGSDQKIGIDWGQFKGDVLEALDVVFNAIGDSIYTRYDDYRANATYITLDNLEDAAKLMSKTLTYDDQKIDLYQ</sequence>
<dbReference type="Proteomes" id="UP000187283">
    <property type="component" value="Unassembled WGS sequence"/>
</dbReference>
<evidence type="ECO:0000313" key="1">
    <source>
        <dbReference type="EMBL" id="OMJ17516.1"/>
    </source>
</evidence>